<feature type="region of interest" description="Disordered" evidence="1">
    <location>
        <begin position="1"/>
        <end position="82"/>
    </location>
</feature>
<proteinExistence type="predicted"/>
<name>A0A3B0JU93_DROGU</name>
<feature type="region of interest" description="Disordered" evidence="1">
    <location>
        <begin position="102"/>
        <end position="124"/>
    </location>
</feature>
<dbReference type="Proteomes" id="UP000268350">
    <property type="component" value="Unassembled WGS sequence"/>
</dbReference>
<dbReference type="AlphaFoldDB" id="A0A3B0JU93"/>
<feature type="compositionally biased region" description="Low complexity" evidence="1">
    <location>
        <begin position="51"/>
        <end position="60"/>
    </location>
</feature>
<sequence length="124" mass="13510">MSQSPTRTTRKNRVGLPLSRSTELVGTGLAPEEYPDKVNLLRNRKDKDGSRASSRAQSSSKLQLLPSDEDSDDDAGLNLNPLGTIDVYDPAMDFVRQVSPVEVSQSFSRGQTHPPLSPCIGREA</sequence>
<dbReference type="EMBL" id="OUUW01000002">
    <property type="protein sequence ID" value="SPP76291.1"/>
    <property type="molecule type" value="Genomic_DNA"/>
</dbReference>
<evidence type="ECO:0000313" key="3">
    <source>
        <dbReference type="Proteomes" id="UP000268350"/>
    </source>
</evidence>
<keyword evidence="3" id="KW-1185">Reference proteome</keyword>
<feature type="compositionally biased region" description="Polar residues" evidence="1">
    <location>
        <begin position="102"/>
        <end position="111"/>
    </location>
</feature>
<accession>A0A3B0JU93</accession>
<reference evidence="3" key="1">
    <citation type="submission" date="2018-01" db="EMBL/GenBank/DDBJ databases">
        <authorList>
            <person name="Alioto T."/>
            <person name="Alioto T."/>
        </authorList>
    </citation>
    <scope>NUCLEOTIDE SEQUENCE [LARGE SCALE GENOMIC DNA]</scope>
</reference>
<evidence type="ECO:0000313" key="2">
    <source>
        <dbReference type="EMBL" id="SPP76291.1"/>
    </source>
</evidence>
<protein>
    <submittedName>
        <fullName evidence="2">Uncharacterized protein</fullName>
    </submittedName>
</protein>
<evidence type="ECO:0000256" key="1">
    <source>
        <dbReference type="SAM" id="MobiDB-lite"/>
    </source>
</evidence>
<organism evidence="2 3">
    <name type="scientific">Drosophila guanche</name>
    <name type="common">Fruit fly</name>
    <dbReference type="NCBI Taxonomy" id="7266"/>
    <lineage>
        <taxon>Eukaryota</taxon>
        <taxon>Metazoa</taxon>
        <taxon>Ecdysozoa</taxon>
        <taxon>Arthropoda</taxon>
        <taxon>Hexapoda</taxon>
        <taxon>Insecta</taxon>
        <taxon>Pterygota</taxon>
        <taxon>Neoptera</taxon>
        <taxon>Endopterygota</taxon>
        <taxon>Diptera</taxon>
        <taxon>Brachycera</taxon>
        <taxon>Muscomorpha</taxon>
        <taxon>Ephydroidea</taxon>
        <taxon>Drosophilidae</taxon>
        <taxon>Drosophila</taxon>
        <taxon>Sophophora</taxon>
    </lineage>
</organism>
<gene>
    <name evidence="2" type="ORF">DGUA_6G006793</name>
</gene>